<evidence type="ECO:0000256" key="1">
    <source>
        <dbReference type="SAM" id="MobiDB-lite"/>
    </source>
</evidence>
<feature type="compositionally biased region" description="Low complexity" evidence="1">
    <location>
        <begin position="165"/>
        <end position="176"/>
    </location>
</feature>
<evidence type="ECO:0000313" key="3">
    <source>
        <dbReference type="EMBL" id="RJX49510.1"/>
    </source>
</evidence>
<feature type="region of interest" description="Disordered" evidence="1">
    <location>
        <begin position="141"/>
        <end position="191"/>
    </location>
</feature>
<dbReference type="AlphaFoldDB" id="A0A3A6Q6W9"/>
<protein>
    <submittedName>
        <fullName evidence="3">Uncharacterized protein</fullName>
    </submittedName>
</protein>
<feature type="compositionally biased region" description="Basic and acidic residues" evidence="1">
    <location>
        <begin position="178"/>
        <end position="191"/>
    </location>
</feature>
<keyword evidence="2" id="KW-0472">Membrane</keyword>
<keyword evidence="2" id="KW-0812">Transmembrane</keyword>
<feature type="compositionally biased region" description="Basic and acidic residues" evidence="1">
    <location>
        <begin position="155"/>
        <end position="164"/>
    </location>
</feature>
<evidence type="ECO:0000313" key="4">
    <source>
        <dbReference type="Proteomes" id="UP000281564"/>
    </source>
</evidence>
<proteinExistence type="predicted"/>
<comment type="caution">
    <text evidence="3">The sequence shown here is derived from an EMBL/GenBank/DDBJ whole genome shotgun (WGS) entry which is preliminary data.</text>
</comment>
<keyword evidence="4" id="KW-1185">Reference proteome</keyword>
<evidence type="ECO:0000256" key="2">
    <source>
        <dbReference type="SAM" id="Phobius"/>
    </source>
</evidence>
<dbReference type="RefSeq" id="WP_120084703.1">
    <property type="nucleotide sequence ID" value="NZ_QMDW01000010.1"/>
</dbReference>
<organism evidence="3 4">
    <name type="scientific">Halonotius pteroides</name>
    <dbReference type="NCBI Taxonomy" id="268735"/>
    <lineage>
        <taxon>Archaea</taxon>
        <taxon>Methanobacteriati</taxon>
        <taxon>Methanobacteriota</taxon>
        <taxon>Stenosarchaea group</taxon>
        <taxon>Halobacteria</taxon>
        <taxon>Halobacteriales</taxon>
        <taxon>Haloferacaceae</taxon>
        <taxon>Halonotius</taxon>
    </lineage>
</organism>
<reference evidence="3 4" key="1">
    <citation type="submission" date="2018-06" db="EMBL/GenBank/DDBJ databases">
        <title>Halonotius sp. F13-13 a new haloarchaeeon isolated from a solar saltern from Isla Cristina, Huelva, Spain.</title>
        <authorList>
            <person name="Duran-Viseras A."/>
            <person name="Sanchez-Porro C."/>
            <person name="Ventosa A."/>
        </authorList>
    </citation>
    <scope>NUCLEOTIDE SEQUENCE [LARGE SCALE GENOMIC DNA]</scope>
    <source>
        <strain evidence="3 4">CECT 7525</strain>
    </source>
</reference>
<dbReference type="OrthoDB" id="27885at2157"/>
<sequence>MNGRLGLIGVVCAAVLLGVTTLAAPPTTGQTGIVAQQSSVNTDNVRITGTVGDAIDDVSLDGQTSLRIQWPDGYTIQSVTPVADRSPDNAVVWGGAETEFVTGDPRIVLTTEGGGLTPAMLIGVILVILLAGVGGWFYQRQPSGGGSVRATTDGDAAHDDREMTTTDSAGKATATTADDDKPNPERLSNEE</sequence>
<gene>
    <name evidence="3" type="ORF">DP106_08555</name>
</gene>
<feature type="transmembrane region" description="Helical" evidence="2">
    <location>
        <begin position="119"/>
        <end position="138"/>
    </location>
</feature>
<dbReference type="Proteomes" id="UP000281564">
    <property type="component" value="Unassembled WGS sequence"/>
</dbReference>
<keyword evidence="2" id="KW-1133">Transmembrane helix</keyword>
<name>A0A3A6Q6W9_9EURY</name>
<accession>A0A3A6Q6W9</accession>
<dbReference type="EMBL" id="QMDW01000010">
    <property type="protein sequence ID" value="RJX49510.1"/>
    <property type="molecule type" value="Genomic_DNA"/>
</dbReference>